<evidence type="ECO:0000256" key="1">
    <source>
        <dbReference type="SAM" id="MobiDB-lite"/>
    </source>
</evidence>
<dbReference type="Proteomes" id="UP001498398">
    <property type="component" value="Unassembled WGS sequence"/>
</dbReference>
<gene>
    <name evidence="2" type="ORF">VKT23_018519</name>
</gene>
<name>A0ABR1IP01_9AGAR</name>
<organism evidence="2 3">
    <name type="scientific">Marasmiellus scandens</name>
    <dbReference type="NCBI Taxonomy" id="2682957"/>
    <lineage>
        <taxon>Eukaryota</taxon>
        <taxon>Fungi</taxon>
        <taxon>Dikarya</taxon>
        <taxon>Basidiomycota</taxon>
        <taxon>Agaricomycotina</taxon>
        <taxon>Agaricomycetes</taxon>
        <taxon>Agaricomycetidae</taxon>
        <taxon>Agaricales</taxon>
        <taxon>Marasmiineae</taxon>
        <taxon>Omphalotaceae</taxon>
        <taxon>Marasmiellus</taxon>
    </lineage>
</organism>
<feature type="region of interest" description="Disordered" evidence="1">
    <location>
        <begin position="49"/>
        <end position="99"/>
    </location>
</feature>
<proteinExistence type="predicted"/>
<keyword evidence="3" id="KW-1185">Reference proteome</keyword>
<comment type="caution">
    <text evidence="2">The sequence shown here is derived from an EMBL/GenBank/DDBJ whole genome shotgun (WGS) entry which is preliminary data.</text>
</comment>
<feature type="compositionally biased region" description="Basic and acidic residues" evidence="1">
    <location>
        <begin position="49"/>
        <end position="66"/>
    </location>
</feature>
<sequence>MTDVDGSTRPYSTTHLSPHETLVIYILYVSITMTQQNFVGDKPVDQFPKEVIEKRPESELQKDPKAGKRAGAASLNPEDYDVKNPGSKGDTQPVQDPVV</sequence>
<evidence type="ECO:0000313" key="3">
    <source>
        <dbReference type="Proteomes" id="UP001498398"/>
    </source>
</evidence>
<dbReference type="EMBL" id="JBANRG010000084">
    <property type="protein sequence ID" value="KAK7437620.1"/>
    <property type="molecule type" value="Genomic_DNA"/>
</dbReference>
<accession>A0ABR1IP01</accession>
<evidence type="ECO:0000313" key="2">
    <source>
        <dbReference type="EMBL" id="KAK7437620.1"/>
    </source>
</evidence>
<protein>
    <submittedName>
        <fullName evidence="2">Uncharacterized protein</fullName>
    </submittedName>
</protein>
<reference evidence="2 3" key="1">
    <citation type="submission" date="2024-01" db="EMBL/GenBank/DDBJ databases">
        <title>A draft genome for the cacao thread blight pathogen Marasmiellus scandens.</title>
        <authorList>
            <person name="Baruah I.K."/>
            <person name="Leung J."/>
            <person name="Bukari Y."/>
            <person name="Amoako-Attah I."/>
            <person name="Meinhardt L.W."/>
            <person name="Bailey B.A."/>
            <person name="Cohen S.P."/>
        </authorList>
    </citation>
    <scope>NUCLEOTIDE SEQUENCE [LARGE SCALE GENOMIC DNA]</scope>
    <source>
        <strain evidence="2 3">GH-19</strain>
    </source>
</reference>
<feature type="compositionally biased region" description="Polar residues" evidence="1">
    <location>
        <begin position="89"/>
        <end position="99"/>
    </location>
</feature>